<dbReference type="GO" id="GO:0004401">
    <property type="term" value="F:histidinol-phosphatase activity"/>
    <property type="evidence" value="ECO:0007669"/>
    <property type="project" value="UniProtKB-UniRule"/>
</dbReference>
<accession>A0AAN6BGN5</accession>
<dbReference type="GeneID" id="57364965"/>
<comment type="pathway">
    <text evidence="1 8">Amino-acid biosynthesis; L-histidine biosynthesis; L-histidine from 5-phospho-alpha-D-ribose 1-diphosphate: step 8/9.</text>
</comment>
<dbReference type="PANTHER" id="PTHR21039:SF0">
    <property type="entry name" value="HISTIDINOL-PHOSPHATASE"/>
    <property type="match status" value="1"/>
</dbReference>
<comment type="similarity">
    <text evidence="2 8">Belongs to the PHP hydrolase family. HisK subfamily.</text>
</comment>
<dbReference type="EMBL" id="JAWJAX010000027">
    <property type="protein sequence ID" value="MDV2912319.1"/>
    <property type="molecule type" value="Genomic_DNA"/>
</dbReference>
<comment type="catalytic activity">
    <reaction evidence="7 8">
        <text>L-histidinol phosphate + H2O = L-histidinol + phosphate</text>
        <dbReference type="Rhea" id="RHEA:14465"/>
        <dbReference type="ChEBI" id="CHEBI:15377"/>
        <dbReference type="ChEBI" id="CHEBI:43474"/>
        <dbReference type="ChEBI" id="CHEBI:57699"/>
        <dbReference type="ChEBI" id="CHEBI:57980"/>
        <dbReference type="EC" id="3.1.3.15"/>
    </reaction>
</comment>
<evidence type="ECO:0000256" key="5">
    <source>
        <dbReference type="ARBA" id="ARBA00022801"/>
    </source>
</evidence>
<dbReference type="KEGG" id="paci:A4V11_07315"/>
<organism evidence="10 11">
    <name type="scientific">Pediococcus acidilactici</name>
    <dbReference type="NCBI Taxonomy" id="1254"/>
    <lineage>
        <taxon>Bacteria</taxon>
        <taxon>Bacillati</taxon>
        <taxon>Bacillota</taxon>
        <taxon>Bacilli</taxon>
        <taxon>Lactobacillales</taxon>
        <taxon>Lactobacillaceae</taxon>
        <taxon>Pediococcus</taxon>
        <taxon>Pediococcus acidilactici group</taxon>
    </lineage>
</organism>
<reference evidence="10" key="2">
    <citation type="submission" date="2023-10" db="EMBL/GenBank/DDBJ databases">
        <authorList>
            <person name="Khurajog B."/>
        </authorList>
    </citation>
    <scope>NUCLEOTIDE SEQUENCE</scope>
    <source>
        <strain evidence="10">BF14</strain>
    </source>
</reference>
<dbReference type="Proteomes" id="UP001280415">
    <property type="component" value="Unassembled WGS sequence"/>
</dbReference>
<keyword evidence="5 8" id="KW-0378">Hydrolase</keyword>
<dbReference type="Pfam" id="PF02811">
    <property type="entry name" value="PHP"/>
    <property type="match status" value="1"/>
</dbReference>
<dbReference type="SUPFAM" id="SSF89550">
    <property type="entry name" value="PHP domain-like"/>
    <property type="match status" value="1"/>
</dbReference>
<evidence type="ECO:0000256" key="8">
    <source>
        <dbReference type="RuleBase" id="RU366003"/>
    </source>
</evidence>
<dbReference type="InterPro" id="IPR016195">
    <property type="entry name" value="Pol/histidinol_Pase-like"/>
</dbReference>
<evidence type="ECO:0000256" key="6">
    <source>
        <dbReference type="ARBA" id="ARBA00023102"/>
    </source>
</evidence>
<name>A0AAN6BGN5_PEDAC</name>
<dbReference type="GO" id="GO:0005737">
    <property type="term" value="C:cytoplasm"/>
    <property type="evidence" value="ECO:0007669"/>
    <property type="project" value="TreeGrafter"/>
</dbReference>
<gene>
    <name evidence="10" type="ORF">R0H03_10820</name>
</gene>
<sequence length="266" mass="30787">MLYYDQHVHTDFSFDSDEKMENYLKVSGDDFVSTEHLEFNNPDADKKDSIPDYTGYVTEIERLKKATGKRIYKGVEIGVSAGQIDRIKDYMAHHAFDLRLLSFHQNGEMDFQDEQVAHLDPLKVTQEYYQMMWQGINEYHDADVLAHFDYGVRRLNLTSGQFATTAGVLLTKIFKVAIENNMAFELNTKSMYKYRNIGLYDYAIEIYKQLGGKRYTIGSDAHDVTNYENHFQDALAMLKAHDIHHVNVFRQGAMTVIPIDNVPEDL</sequence>
<evidence type="ECO:0000259" key="9">
    <source>
        <dbReference type="Pfam" id="PF02811"/>
    </source>
</evidence>
<dbReference type="GO" id="GO:0000105">
    <property type="term" value="P:L-histidine biosynthetic process"/>
    <property type="evidence" value="ECO:0007669"/>
    <property type="project" value="UniProtKB-UniRule"/>
</dbReference>
<dbReference type="AlphaFoldDB" id="A0AAN6BGN5"/>
<dbReference type="Gene3D" id="3.20.20.140">
    <property type="entry name" value="Metal-dependent hydrolases"/>
    <property type="match status" value="1"/>
</dbReference>
<keyword evidence="6 8" id="KW-0368">Histidine biosynthesis</keyword>
<evidence type="ECO:0000256" key="3">
    <source>
        <dbReference type="ARBA" id="ARBA00013085"/>
    </source>
</evidence>
<dbReference type="NCBIfam" id="NF005597">
    <property type="entry name" value="PRK07329.1"/>
    <property type="match status" value="1"/>
</dbReference>
<evidence type="ECO:0000313" key="11">
    <source>
        <dbReference type="Proteomes" id="UP001280415"/>
    </source>
</evidence>
<evidence type="ECO:0000256" key="1">
    <source>
        <dbReference type="ARBA" id="ARBA00004970"/>
    </source>
</evidence>
<protein>
    <recommendedName>
        <fullName evidence="3 8">Histidinol-phosphatase</fullName>
        <shortName evidence="8">HolPase</shortName>
        <ecNumber evidence="3 8">3.1.3.15</ecNumber>
    </recommendedName>
</protein>
<evidence type="ECO:0000256" key="7">
    <source>
        <dbReference type="ARBA" id="ARBA00049158"/>
    </source>
</evidence>
<evidence type="ECO:0000256" key="4">
    <source>
        <dbReference type="ARBA" id="ARBA00022605"/>
    </source>
</evidence>
<feature type="domain" description="PHP" evidence="9">
    <location>
        <begin position="5"/>
        <end position="188"/>
    </location>
</feature>
<evidence type="ECO:0000256" key="2">
    <source>
        <dbReference type="ARBA" id="ARBA00009152"/>
    </source>
</evidence>
<dbReference type="EC" id="3.1.3.15" evidence="3 8"/>
<proteinExistence type="inferred from homology"/>
<keyword evidence="4 8" id="KW-0028">Amino-acid biosynthesis</keyword>
<comment type="caution">
    <text evidence="10">The sequence shown here is derived from an EMBL/GenBank/DDBJ whole genome shotgun (WGS) entry which is preliminary data.</text>
</comment>
<dbReference type="InterPro" id="IPR004013">
    <property type="entry name" value="PHP_dom"/>
</dbReference>
<dbReference type="InterPro" id="IPR010140">
    <property type="entry name" value="Histidinol_P_phosphatase_HisJ"/>
</dbReference>
<reference evidence="10" key="1">
    <citation type="journal article" date="2023" name="PeerJ">
        <title>Selection and evaluation of lactic acid bacteria from chicken feces in Thailand as potential probiotics.</title>
        <authorList>
            <person name="Khurajog B."/>
            <person name="Disastra Y."/>
            <person name="Lawwyne L.D."/>
            <person name="Sirichokchatchawan W."/>
            <person name="Niyomtham W."/>
            <person name="Yindee J."/>
            <person name="Hampson D.J."/>
            <person name="Prapasarakul N."/>
        </authorList>
    </citation>
    <scope>NUCLEOTIDE SEQUENCE</scope>
    <source>
        <strain evidence="10">BF14</strain>
    </source>
</reference>
<dbReference type="PANTHER" id="PTHR21039">
    <property type="entry name" value="HISTIDINOL PHOSPHATASE-RELATED"/>
    <property type="match status" value="1"/>
</dbReference>
<dbReference type="RefSeq" id="WP_002829242.1">
    <property type="nucleotide sequence ID" value="NZ_BMWN01000007.1"/>
</dbReference>
<evidence type="ECO:0000313" key="10">
    <source>
        <dbReference type="EMBL" id="MDV2912319.1"/>
    </source>
</evidence>